<dbReference type="PANTHER" id="PTHR41287">
    <property type="match status" value="1"/>
</dbReference>
<organism evidence="3">
    <name type="scientific">marine sediment metagenome</name>
    <dbReference type="NCBI Taxonomy" id="412755"/>
    <lineage>
        <taxon>unclassified sequences</taxon>
        <taxon>metagenomes</taxon>
        <taxon>ecological metagenomes</taxon>
    </lineage>
</organism>
<sequence length="569" mass="64260">MPPVQRYAKRWRALTSLPKPLSLKKLITILPGYDPYRDAGDCKFDATKANRFIHLWESALTHVKGDLAGQPYLLEPHEKAIIANLIGWQRPDGTRRYRHVFYFVPRGNSKSTLAAGLVIMFLAFDGEPGAEIYSTASKRDQAKIVRDIAKGMILNQPLLTISADITNTAIVFGDRSYKHLAAEATGAHGLNVYVSVNDEIHAHRTRDFIDVVDTGMGKRAQPVRIDITTSDYQREGSICNELHDYAGKVRDGEIDDLAFLPVIFEVSKKELEEDPDYWKDPKVWARVNPMLGKAIPLDYFERQFHRAENSPAFENEFKRLHLNIRTESEERLLSMDNWNGMCGGELDISKYEGKQAVGAGLDLGNTSDLNAFCLIFEREGEGDREFDAFWWHWTPIAKAEERQRQDQGANYTAWGRDGWLKLTPGNETSYKTVSSDIGEIGKHFGIPDIAVDRNFQGAETCQRLREDYGFEVTEFGQGFQSMGQPTKYFVDLVNKGLIHHGDNPCVRWQAANLQGEMNAAGDIKPHKARSGNKIDGIVALVMALGMAMERDAPQESWYETHSESTFISY</sequence>
<comment type="caution">
    <text evidence="3">The sequence shown here is derived from an EMBL/GenBank/DDBJ whole genome shotgun (WGS) entry which is preliminary data.</text>
</comment>
<dbReference type="InterPro" id="IPR046462">
    <property type="entry name" value="TerL_nuclease"/>
</dbReference>
<evidence type="ECO:0008006" key="4">
    <source>
        <dbReference type="Google" id="ProtNLM"/>
    </source>
</evidence>
<evidence type="ECO:0000259" key="2">
    <source>
        <dbReference type="Pfam" id="PF20441"/>
    </source>
</evidence>
<dbReference type="PANTHER" id="PTHR41287:SF1">
    <property type="entry name" value="PROTEIN YMFN"/>
    <property type="match status" value="1"/>
</dbReference>
<dbReference type="Pfam" id="PF03354">
    <property type="entry name" value="TerL_ATPase"/>
    <property type="match status" value="1"/>
</dbReference>
<dbReference type="InterPro" id="IPR005021">
    <property type="entry name" value="Terminase_largesu-like"/>
</dbReference>
<feature type="domain" description="Terminase large subunit-like ATPase" evidence="1">
    <location>
        <begin position="76"/>
        <end position="246"/>
    </location>
</feature>
<feature type="domain" description="Terminase large subunit-like endonuclease" evidence="2">
    <location>
        <begin position="276"/>
        <end position="549"/>
    </location>
</feature>
<dbReference type="InterPro" id="IPR046461">
    <property type="entry name" value="TerL_ATPase"/>
</dbReference>
<evidence type="ECO:0000259" key="1">
    <source>
        <dbReference type="Pfam" id="PF03354"/>
    </source>
</evidence>
<proteinExistence type="predicted"/>
<reference evidence="3" key="1">
    <citation type="journal article" date="2015" name="Nature">
        <title>Complex archaea that bridge the gap between prokaryotes and eukaryotes.</title>
        <authorList>
            <person name="Spang A."/>
            <person name="Saw J.H."/>
            <person name="Jorgensen S.L."/>
            <person name="Zaremba-Niedzwiedzka K."/>
            <person name="Martijn J."/>
            <person name="Lind A.E."/>
            <person name="van Eijk R."/>
            <person name="Schleper C."/>
            <person name="Guy L."/>
            <person name="Ettema T.J."/>
        </authorList>
    </citation>
    <scope>NUCLEOTIDE SEQUENCE</scope>
</reference>
<dbReference type="Gene3D" id="3.30.420.240">
    <property type="match status" value="1"/>
</dbReference>
<name>A0A0F9MAD4_9ZZZZ</name>
<dbReference type="EMBL" id="LAZR01005119">
    <property type="protein sequence ID" value="KKN02704.1"/>
    <property type="molecule type" value="Genomic_DNA"/>
</dbReference>
<dbReference type="InterPro" id="IPR027417">
    <property type="entry name" value="P-loop_NTPase"/>
</dbReference>
<dbReference type="GO" id="GO:0004519">
    <property type="term" value="F:endonuclease activity"/>
    <property type="evidence" value="ECO:0007669"/>
    <property type="project" value="InterPro"/>
</dbReference>
<protein>
    <recommendedName>
        <fullName evidence="4">Terminase large subunit</fullName>
    </recommendedName>
</protein>
<dbReference type="AlphaFoldDB" id="A0A0F9MAD4"/>
<evidence type="ECO:0000313" key="3">
    <source>
        <dbReference type="EMBL" id="KKN02704.1"/>
    </source>
</evidence>
<dbReference type="Pfam" id="PF20441">
    <property type="entry name" value="TerL_nuclease"/>
    <property type="match status" value="1"/>
</dbReference>
<dbReference type="Gene3D" id="3.40.50.300">
    <property type="entry name" value="P-loop containing nucleotide triphosphate hydrolases"/>
    <property type="match status" value="1"/>
</dbReference>
<accession>A0A0F9MAD4</accession>
<gene>
    <name evidence="3" type="ORF">LCGC14_1115040</name>
</gene>